<dbReference type="GO" id="GO:0008270">
    <property type="term" value="F:zinc ion binding"/>
    <property type="evidence" value="ECO:0007669"/>
    <property type="project" value="UniProtKB-KW"/>
</dbReference>
<sequence length="146" mass="16305">SLLGVCAAAREELPSEDHHPDRQHEDNVQPPAAYSSAGTIAPNFRISVKEEFRIQPPDDELLEPITGVQYPLDVRTVLDNRGRPVLLVDGHAFSRNNIGKTQTYWLCSKNRALKCCARVTTRSDSAGVIFTNPYHNHPPLRYRSGS</sequence>
<keyword evidence="1" id="KW-0479">Metal-binding</keyword>
<dbReference type="Gene3D" id="2.20.25.240">
    <property type="match status" value="1"/>
</dbReference>
<evidence type="ECO:0000256" key="4">
    <source>
        <dbReference type="SAM" id="MobiDB-lite"/>
    </source>
</evidence>
<dbReference type="EMBL" id="CH477310">
    <property type="protein sequence ID" value="EAT43959.1"/>
    <property type="molecule type" value="Genomic_DNA"/>
</dbReference>
<feature type="compositionally biased region" description="Basic and acidic residues" evidence="4">
    <location>
        <begin position="11"/>
        <end position="27"/>
    </location>
</feature>
<dbReference type="eggNOG" id="ENOG502T219">
    <property type="taxonomic scope" value="Eukaryota"/>
</dbReference>
<evidence type="ECO:0000259" key="5">
    <source>
        <dbReference type="Pfam" id="PF04500"/>
    </source>
</evidence>
<feature type="region of interest" description="Disordered" evidence="4">
    <location>
        <begin position="11"/>
        <end position="34"/>
    </location>
</feature>
<dbReference type="AlphaFoldDB" id="Q17CB6"/>
<dbReference type="Proteomes" id="UP000682892">
    <property type="component" value="Chromosome 1"/>
</dbReference>
<evidence type="ECO:0000313" key="7">
    <source>
        <dbReference type="Proteomes" id="UP000682892"/>
    </source>
</evidence>
<proteinExistence type="predicted"/>
<accession>Q17CB6</accession>
<feature type="domain" description="FLYWCH-type" evidence="5">
    <location>
        <begin position="80"/>
        <end position="137"/>
    </location>
</feature>
<dbReference type="Pfam" id="PF04500">
    <property type="entry name" value="FLYWCH"/>
    <property type="match status" value="1"/>
</dbReference>
<reference evidence="6" key="1">
    <citation type="submission" date="2005-10" db="EMBL/GenBank/DDBJ databases">
        <authorList>
            <person name="Loftus B.J."/>
            <person name="Nene V.M."/>
            <person name="Hannick L.I."/>
            <person name="Bidwell S."/>
            <person name="Haas B."/>
            <person name="Amedeo P."/>
            <person name="Orvis J."/>
            <person name="Wortman J.R."/>
            <person name="White O.R."/>
            <person name="Salzberg S."/>
            <person name="Shumway M."/>
            <person name="Koo H."/>
            <person name="Zhao Y."/>
            <person name="Holmes M."/>
            <person name="Miller J."/>
            <person name="Schatz M."/>
            <person name="Pop M."/>
            <person name="Pai G."/>
            <person name="Utterback T."/>
            <person name="Rogers Y.-H."/>
            <person name="Kravitz S."/>
            <person name="Fraser C.M."/>
        </authorList>
    </citation>
    <scope>NUCLEOTIDE SEQUENCE</scope>
    <source>
        <strain evidence="6">Liverpool</strain>
    </source>
</reference>
<dbReference type="HOGENOM" id="CLU_1782013_0_0_1"/>
<keyword evidence="3" id="KW-0862">Zinc</keyword>
<evidence type="ECO:0000313" key="6">
    <source>
        <dbReference type="EMBL" id="EAT43959.1"/>
    </source>
</evidence>
<evidence type="ECO:0000256" key="3">
    <source>
        <dbReference type="ARBA" id="ARBA00022833"/>
    </source>
</evidence>
<dbReference type="PaxDb" id="7159-AAEL004604-PA"/>
<reference evidence="6" key="3">
    <citation type="submission" date="2012-09" db="EMBL/GenBank/DDBJ databases">
        <authorList>
            <consortium name="VectorBase"/>
        </authorList>
    </citation>
    <scope>NUCLEOTIDE SEQUENCE</scope>
    <source>
        <strain evidence="6">Liverpool</strain>
    </source>
</reference>
<evidence type="ECO:0000256" key="1">
    <source>
        <dbReference type="ARBA" id="ARBA00022723"/>
    </source>
</evidence>
<reference evidence="6" key="2">
    <citation type="journal article" date="2007" name="Science">
        <title>Genome sequence of Aedes aegypti, a major arbovirus vector.</title>
        <authorList>
            <person name="Nene V."/>
            <person name="Wortman J.R."/>
            <person name="Lawson D."/>
            <person name="Haas B."/>
            <person name="Kodira C."/>
            <person name="Tu Z.J."/>
            <person name="Loftus B."/>
            <person name="Xi Z."/>
            <person name="Megy K."/>
            <person name="Grabherr M."/>
            <person name="Ren Q."/>
            <person name="Zdobnov E.M."/>
            <person name="Lobo N.F."/>
            <person name="Campbell K.S."/>
            <person name="Brown S.E."/>
            <person name="Bonaldo M.F."/>
            <person name="Zhu J."/>
            <person name="Sinkins S.P."/>
            <person name="Hogenkamp D.G."/>
            <person name="Amedeo P."/>
            <person name="Arensburger P."/>
            <person name="Atkinson P.W."/>
            <person name="Bidwell S."/>
            <person name="Biedler J."/>
            <person name="Birney E."/>
            <person name="Bruggner R.V."/>
            <person name="Costas J."/>
            <person name="Coy M.R."/>
            <person name="Crabtree J."/>
            <person name="Crawford M."/>
            <person name="Debruyn B."/>
            <person name="Decaprio D."/>
            <person name="Eiglmeier K."/>
            <person name="Eisenstadt E."/>
            <person name="El-Dorry H."/>
            <person name="Gelbart W.M."/>
            <person name="Gomes S.L."/>
            <person name="Hammond M."/>
            <person name="Hannick L.I."/>
            <person name="Hogan J.R."/>
            <person name="Holmes M.H."/>
            <person name="Jaffe D."/>
            <person name="Johnston J.S."/>
            <person name="Kennedy R.C."/>
            <person name="Koo H."/>
            <person name="Kravitz S."/>
            <person name="Kriventseva E.V."/>
            <person name="Kulp D."/>
            <person name="Labutti K."/>
            <person name="Lee E."/>
            <person name="Li S."/>
            <person name="Lovin D.D."/>
            <person name="Mao C."/>
            <person name="Mauceli E."/>
            <person name="Menck C.F."/>
            <person name="Miller J.R."/>
            <person name="Montgomery P."/>
            <person name="Mori A."/>
            <person name="Nascimento A.L."/>
            <person name="Naveira H.F."/>
            <person name="Nusbaum C."/>
            <person name="O'leary S."/>
            <person name="Orvis J."/>
            <person name="Pertea M."/>
            <person name="Quesneville H."/>
            <person name="Reidenbach K.R."/>
            <person name="Rogers Y.H."/>
            <person name="Roth C.W."/>
            <person name="Schneider J.R."/>
            <person name="Schatz M."/>
            <person name="Shumway M."/>
            <person name="Stanke M."/>
            <person name="Stinson E.O."/>
            <person name="Tubio J.M."/>
            <person name="Vanzee J.P."/>
            <person name="Verjovski-Almeida S."/>
            <person name="Werner D."/>
            <person name="White O."/>
            <person name="Wyder S."/>
            <person name="Zeng Q."/>
            <person name="Zhao Q."/>
            <person name="Zhao Y."/>
            <person name="Hill C.A."/>
            <person name="Raikhel A.S."/>
            <person name="Soares M.B."/>
            <person name="Knudson D.L."/>
            <person name="Lee N.H."/>
            <person name="Galagan J."/>
            <person name="Salzberg S.L."/>
            <person name="Paulsen I.T."/>
            <person name="Dimopoulos G."/>
            <person name="Collins F.H."/>
            <person name="Birren B."/>
            <person name="Fraser-Liggett C.M."/>
            <person name="Severson D.W."/>
        </authorList>
    </citation>
    <scope>NUCLEOTIDE SEQUENCE [LARGE SCALE GENOMIC DNA]</scope>
    <source>
        <strain evidence="6">Liverpool</strain>
    </source>
</reference>
<gene>
    <name evidence="6" type="ORF">AaeL_AAEL004604</name>
</gene>
<dbReference type="InterPro" id="IPR007588">
    <property type="entry name" value="Znf_FLYWCH"/>
</dbReference>
<evidence type="ECO:0000256" key="2">
    <source>
        <dbReference type="ARBA" id="ARBA00022771"/>
    </source>
</evidence>
<organism evidence="6 7">
    <name type="scientific">Aedes aegypti</name>
    <name type="common">Yellowfever mosquito</name>
    <name type="synonym">Culex aegypti</name>
    <dbReference type="NCBI Taxonomy" id="7159"/>
    <lineage>
        <taxon>Eukaryota</taxon>
        <taxon>Metazoa</taxon>
        <taxon>Ecdysozoa</taxon>
        <taxon>Arthropoda</taxon>
        <taxon>Hexapoda</taxon>
        <taxon>Insecta</taxon>
        <taxon>Pterygota</taxon>
        <taxon>Neoptera</taxon>
        <taxon>Endopterygota</taxon>
        <taxon>Diptera</taxon>
        <taxon>Nematocera</taxon>
        <taxon>Culicoidea</taxon>
        <taxon>Culicidae</taxon>
        <taxon>Culicinae</taxon>
        <taxon>Aedini</taxon>
        <taxon>Aedes</taxon>
        <taxon>Stegomyia</taxon>
    </lineage>
</organism>
<keyword evidence="2" id="KW-0863">Zinc-finger</keyword>
<feature type="non-terminal residue" evidence="6">
    <location>
        <position position="1"/>
    </location>
</feature>
<protein>
    <submittedName>
        <fullName evidence="6">AAEL004604-PA</fullName>
    </submittedName>
</protein>
<name>Q17CB6_AEDAE</name>
<dbReference type="PhylomeDB" id="Q17CB6"/>